<comment type="caution">
    <text evidence="5">The sequence shown here is derived from an EMBL/GenBank/DDBJ whole genome shotgun (WGS) entry which is preliminary data.</text>
</comment>
<dbReference type="InterPro" id="IPR050756">
    <property type="entry name" value="CSN3"/>
</dbReference>
<reference evidence="5 6" key="1">
    <citation type="submission" date="2024-02" db="EMBL/GenBank/DDBJ databases">
        <authorList>
            <person name="Chen Y."/>
            <person name="Shah S."/>
            <person name="Dougan E. K."/>
            <person name="Thang M."/>
            <person name="Chan C."/>
        </authorList>
    </citation>
    <scope>NUCLEOTIDE SEQUENCE [LARGE SCALE GENOMIC DNA]</scope>
</reference>
<dbReference type="InterPro" id="IPR036390">
    <property type="entry name" value="WH_DNA-bd_sf"/>
</dbReference>
<dbReference type="Pfam" id="PF01399">
    <property type="entry name" value="PCI"/>
    <property type="match status" value="1"/>
</dbReference>
<comment type="similarity">
    <text evidence="1">Belongs to the proteasome subunit S3 family.</text>
</comment>
<name>A0ABP0SVB4_9DINO</name>
<feature type="compositionally biased region" description="Basic and acidic residues" evidence="3">
    <location>
        <begin position="515"/>
        <end position="535"/>
    </location>
</feature>
<evidence type="ECO:0000313" key="5">
    <source>
        <dbReference type="EMBL" id="CAK9116318.1"/>
    </source>
</evidence>
<feature type="compositionally biased region" description="Acidic residues" evidence="3">
    <location>
        <begin position="536"/>
        <end position="549"/>
    </location>
</feature>
<feature type="compositionally biased region" description="Basic and acidic residues" evidence="3">
    <location>
        <begin position="38"/>
        <end position="73"/>
    </location>
</feature>
<dbReference type="PANTHER" id="PTHR10758">
    <property type="entry name" value="26S PROTEASOME NON-ATPASE REGULATORY SUBUNIT 3/COP9 SIGNALOSOME COMPLEX SUBUNIT 3"/>
    <property type="match status" value="1"/>
</dbReference>
<dbReference type="PROSITE" id="PS50250">
    <property type="entry name" value="PCI"/>
    <property type="match status" value="1"/>
</dbReference>
<feature type="region of interest" description="Disordered" evidence="3">
    <location>
        <begin position="33"/>
        <end position="75"/>
    </location>
</feature>
<dbReference type="SMART" id="SM00088">
    <property type="entry name" value="PINT"/>
    <property type="match status" value="1"/>
</dbReference>
<proteinExistence type="inferred from homology"/>
<evidence type="ECO:0000256" key="1">
    <source>
        <dbReference type="ARBA" id="ARBA00007912"/>
    </source>
</evidence>
<dbReference type="InterPro" id="IPR013586">
    <property type="entry name" value="PSMD3_C"/>
</dbReference>
<organism evidence="5 6">
    <name type="scientific">Durusdinium trenchii</name>
    <dbReference type="NCBI Taxonomy" id="1381693"/>
    <lineage>
        <taxon>Eukaryota</taxon>
        <taxon>Sar</taxon>
        <taxon>Alveolata</taxon>
        <taxon>Dinophyceae</taxon>
        <taxon>Suessiales</taxon>
        <taxon>Symbiodiniaceae</taxon>
        <taxon>Durusdinium</taxon>
    </lineage>
</organism>
<evidence type="ECO:0000259" key="4">
    <source>
        <dbReference type="PROSITE" id="PS50250"/>
    </source>
</evidence>
<keyword evidence="6" id="KW-1185">Reference proteome</keyword>
<protein>
    <recommendedName>
        <fullName evidence="4">PCI domain-containing protein</fullName>
    </recommendedName>
</protein>
<feature type="domain" description="PCI" evidence="4">
    <location>
        <begin position="299"/>
        <end position="480"/>
    </location>
</feature>
<dbReference type="InterPro" id="IPR000717">
    <property type="entry name" value="PCI_dom"/>
</dbReference>
<keyword evidence="2" id="KW-0647">Proteasome</keyword>
<accession>A0ABP0SVB4</accession>
<gene>
    <name evidence="5" type="ORF">CCMP2556_LOCUS53933</name>
</gene>
<dbReference type="Pfam" id="PF25573">
    <property type="entry name" value="TPR_PSMD3_N"/>
    <property type="match status" value="1"/>
</dbReference>
<dbReference type="Pfam" id="PF08375">
    <property type="entry name" value="Rpn3_C"/>
    <property type="match status" value="1"/>
</dbReference>
<feature type="region of interest" description="Disordered" evidence="3">
    <location>
        <begin position="510"/>
        <end position="549"/>
    </location>
</feature>
<evidence type="ECO:0000313" key="6">
    <source>
        <dbReference type="Proteomes" id="UP001642484"/>
    </source>
</evidence>
<dbReference type="Gene3D" id="1.25.40.570">
    <property type="match status" value="1"/>
</dbReference>
<evidence type="ECO:0000256" key="3">
    <source>
        <dbReference type="SAM" id="MobiDB-lite"/>
    </source>
</evidence>
<dbReference type="SUPFAM" id="SSF46785">
    <property type="entry name" value="Winged helix' DNA-binding domain"/>
    <property type="match status" value="1"/>
</dbReference>
<sequence length="549" mass="62167">MVSTPFSCKIGGRCRFKKAQVEIRTFARNRSQAVAMPEEAKGKKEGETKDVEMKDATEEEKKDTKKEKEEPPKSPRTILLEAIAQNLKTIATGVTAGDPRVMGRVLRSFAQLRRTMEPEVLKALLEEFVDPARPNKAQFIAAVPPADVEMADAKEEKPKEVEIKFPQLSKPYAPELEAYAVLSLVVKLSDKSEKEKSLETASALVLFLKTLNRRTMDFFNARAYFYLSLAYERCGRLSEIRPELLAAYRSACLRHDQMGQATLLNLLLRNYLAYNLYDQALKLVSKTSFPESRPNMQYARYLFYIGQIKAVQLEYSDSHSKLMQAIRKAPQTPSVALGFKLAASKLAIVVELLMGGIPERSFFMQKELKEPLRPYYAITQAVRSGDLHAFKECTKTYEALFKKDKTLTLINRLRYNVIKTGLRSISLAYSKISLQDICTKLGLESPQDAAGVVAKAVVDGVIDATIDYDQQFVKSNQKLDLYHSCEPQKALHKRIAFCLQMHNDAVKAMAYPDENDNKDAEDPEEKREREKRELANIEEEDGGDDDMII</sequence>
<dbReference type="SMART" id="SM00753">
    <property type="entry name" value="PAM"/>
    <property type="match status" value="1"/>
</dbReference>
<evidence type="ECO:0000256" key="2">
    <source>
        <dbReference type="ARBA" id="ARBA00022942"/>
    </source>
</evidence>
<dbReference type="EMBL" id="CAXAMN010028362">
    <property type="protein sequence ID" value="CAK9116318.1"/>
    <property type="molecule type" value="Genomic_DNA"/>
</dbReference>
<dbReference type="Proteomes" id="UP001642484">
    <property type="component" value="Unassembled WGS sequence"/>
</dbReference>
<dbReference type="InterPro" id="IPR057985">
    <property type="entry name" value="TPR_PSMD3_N"/>
</dbReference>
<dbReference type="PANTHER" id="PTHR10758:SF2">
    <property type="entry name" value="26S PROTEASOME NON-ATPASE REGULATORY SUBUNIT 3"/>
    <property type="match status" value="1"/>
</dbReference>